<dbReference type="PROSITE" id="PS50293">
    <property type="entry name" value="TPR_REGION"/>
    <property type="match status" value="1"/>
</dbReference>
<evidence type="ECO:0008006" key="3">
    <source>
        <dbReference type="Google" id="ProtNLM"/>
    </source>
</evidence>
<reference evidence="1 2" key="1">
    <citation type="submission" date="2016-11" db="EMBL/GenBank/DDBJ databases">
        <authorList>
            <person name="Jaros S."/>
            <person name="Januszkiewicz K."/>
            <person name="Wedrychowicz H."/>
        </authorList>
    </citation>
    <scope>NUCLEOTIDE SEQUENCE [LARGE SCALE GENOMIC DNA]</scope>
    <source>
        <strain evidence="1 2">DSM 3090</strain>
    </source>
</reference>
<name>A0A1M6KM95_9CLOT</name>
<dbReference type="OrthoDB" id="9811542at2"/>
<sequence length="177" mass="20937">MQESSYKQYTEQAKLCYEEDKAFEAKLYIEYAFVKLEAGNKEEAFKTMEIAMKTYSKDKEDEYISFLFEICYYLIKYKQVDKCSEIIKNAVDMAILIQNNRLIEEAYYISGLVAIEQKNQISAEMNMSISLDYLKKVGSKEELYKRYIKLGDMYYKFGNVKDSLKYFNQALAISKYI</sequence>
<dbReference type="Gene3D" id="1.25.40.10">
    <property type="entry name" value="Tetratricopeptide repeat domain"/>
    <property type="match status" value="1"/>
</dbReference>
<evidence type="ECO:0000313" key="1">
    <source>
        <dbReference type="EMBL" id="SHJ60016.1"/>
    </source>
</evidence>
<dbReference type="Proteomes" id="UP000183952">
    <property type="component" value="Unassembled WGS sequence"/>
</dbReference>
<dbReference type="AlphaFoldDB" id="A0A1M6KM95"/>
<dbReference type="SUPFAM" id="SSF48452">
    <property type="entry name" value="TPR-like"/>
    <property type="match status" value="1"/>
</dbReference>
<organism evidence="1 2">
    <name type="scientific">Hathewaya proteolytica DSM 3090</name>
    <dbReference type="NCBI Taxonomy" id="1121331"/>
    <lineage>
        <taxon>Bacteria</taxon>
        <taxon>Bacillati</taxon>
        <taxon>Bacillota</taxon>
        <taxon>Clostridia</taxon>
        <taxon>Eubacteriales</taxon>
        <taxon>Clostridiaceae</taxon>
        <taxon>Hathewaya</taxon>
    </lineage>
</organism>
<proteinExistence type="predicted"/>
<gene>
    <name evidence="1" type="ORF">SAMN02745248_00521</name>
</gene>
<dbReference type="RefSeq" id="WP_072901976.1">
    <property type="nucleotide sequence ID" value="NZ_FRAD01000004.1"/>
</dbReference>
<evidence type="ECO:0000313" key="2">
    <source>
        <dbReference type="Proteomes" id="UP000183952"/>
    </source>
</evidence>
<protein>
    <recommendedName>
        <fullName evidence="3">Tetratricopeptide repeat-containing protein</fullName>
    </recommendedName>
</protein>
<keyword evidence="2" id="KW-1185">Reference proteome</keyword>
<dbReference type="EMBL" id="FRAD01000004">
    <property type="protein sequence ID" value="SHJ60016.1"/>
    <property type="molecule type" value="Genomic_DNA"/>
</dbReference>
<accession>A0A1M6KM95</accession>
<dbReference type="InterPro" id="IPR011990">
    <property type="entry name" value="TPR-like_helical_dom_sf"/>
</dbReference>
<dbReference type="STRING" id="1121331.SAMN02745248_00521"/>